<dbReference type="PANTHER" id="PTHR33108">
    <property type="entry name" value="OS01G0745000 PROTEIN"/>
    <property type="match status" value="1"/>
</dbReference>
<sequence length="174" mass="19340">MSIISESVMMKAAEAQTVKAKLTAPMEVDFAKCECCGLTEECTLSYIETIRQRYQGNWICGLCAEAIKDEVIRCERLITAEEALNRHLNFCKNFSSSRPPLNPTVHLIDAMRQILRRSFESPKLIRSMSSSPVESSGEMKMKHTVIVRSESCIPAISLVDSSSFHAMGLDGGCE</sequence>
<proteinExistence type="predicted"/>
<gene>
    <name evidence="2" type="primary">LOC107021615</name>
</gene>
<dbReference type="RefSeq" id="XP_015077791.1">
    <property type="nucleotide sequence ID" value="XM_015222305.2"/>
</dbReference>
<dbReference type="GeneID" id="107021615"/>
<organism evidence="1 2">
    <name type="scientific">Solanum pennellii</name>
    <name type="common">Tomato</name>
    <name type="synonym">Lycopersicon pennellii</name>
    <dbReference type="NCBI Taxonomy" id="28526"/>
    <lineage>
        <taxon>Eukaryota</taxon>
        <taxon>Viridiplantae</taxon>
        <taxon>Streptophyta</taxon>
        <taxon>Embryophyta</taxon>
        <taxon>Tracheophyta</taxon>
        <taxon>Spermatophyta</taxon>
        <taxon>Magnoliopsida</taxon>
        <taxon>eudicotyledons</taxon>
        <taxon>Gunneridae</taxon>
        <taxon>Pentapetalae</taxon>
        <taxon>asterids</taxon>
        <taxon>lamiids</taxon>
        <taxon>Solanales</taxon>
        <taxon>Solanaceae</taxon>
        <taxon>Solanoideae</taxon>
        <taxon>Solaneae</taxon>
        <taxon>Solanum</taxon>
        <taxon>Solanum subgen. Lycopersicon</taxon>
    </lineage>
</organism>
<dbReference type="Proteomes" id="UP000694930">
    <property type="component" value="Chromosome 6"/>
</dbReference>
<reference evidence="2" key="2">
    <citation type="submission" date="2025-08" db="UniProtKB">
        <authorList>
            <consortium name="RefSeq"/>
        </authorList>
    </citation>
    <scope>IDENTIFICATION</scope>
</reference>
<evidence type="ECO:0000313" key="1">
    <source>
        <dbReference type="Proteomes" id="UP000694930"/>
    </source>
</evidence>
<dbReference type="Pfam" id="PF07911">
    <property type="entry name" value="DUF1677"/>
    <property type="match status" value="1"/>
</dbReference>
<reference evidence="1" key="1">
    <citation type="journal article" date="2014" name="Nat. Genet.">
        <title>The genome of the stress-tolerant wild tomato species Solanum pennellii.</title>
        <authorList>
            <person name="Bolger A."/>
            <person name="Scossa F."/>
            <person name="Bolger M.E."/>
            <person name="Lanz C."/>
            <person name="Maumus F."/>
            <person name="Tohge T."/>
            <person name="Quesneville H."/>
            <person name="Alseekh S."/>
            <person name="Sorensen I."/>
            <person name="Lichtenstein G."/>
            <person name="Fich E.A."/>
            <person name="Conte M."/>
            <person name="Keller H."/>
            <person name="Schneeberger K."/>
            <person name="Schwacke R."/>
            <person name="Ofner I."/>
            <person name="Vrebalov J."/>
            <person name="Xu Y."/>
            <person name="Osorio S."/>
            <person name="Aflitos S.A."/>
            <person name="Schijlen E."/>
            <person name="Jimenez-Gomez J.M."/>
            <person name="Ryngajllo M."/>
            <person name="Kimura S."/>
            <person name="Kumar R."/>
            <person name="Koenig D."/>
            <person name="Headland L.R."/>
            <person name="Maloof J.N."/>
            <person name="Sinha N."/>
            <person name="van Ham R.C."/>
            <person name="Lankhorst R.K."/>
            <person name="Mao L."/>
            <person name="Vogel A."/>
            <person name="Arsova B."/>
            <person name="Panstruga R."/>
            <person name="Fei Z."/>
            <person name="Rose J.K."/>
            <person name="Zamir D."/>
            <person name="Carrari F."/>
            <person name="Giovannoni J.J."/>
            <person name="Weigel D."/>
            <person name="Usadel B."/>
            <person name="Fernie A.R."/>
        </authorList>
    </citation>
    <scope>NUCLEOTIDE SEQUENCE [LARGE SCALE GENOMIC DNA]</scope>
    <source>
        <strain evidence="1">cv. LA0716</strain>
    </source>
</reference>
<dbReference type="PANTHER" id="PTHR33108:SF32">
    <property type="entry name" value="DUF1677 FAMILY PROTEIN (DUF1677)"/>
    <property type="match status" value="1"/>
</dbReference>
<name>A0ABM1GYM6_SOLPN</name>
<evidence type="ECO:0000313" key="2">
    <source>
        <dbReference type="RefSeq" id="XP_015077791.1"/>
    </source>
</evidence>
<protein>
    <submittedName>
        <fullName evidence="2">Uncharacterized protein LOC107021615</fullName>
    </submittedName>
</protein>
<accession>A0ABM1GYM6</accession>
<dbReference type="InterPro" id="IPR012876">
    <property type="entry name" value="DUF1677_pln"/>
</dbReference>
<keyword evidence="1" id="KW-1185">Reference proteome</keyword>